<organism evidence="8 9">
    <name type="scientific">Solea senegalensis</name>
    <name type="common">Senegalese sole</name>
    <dbReference type="NCBI Taxonomy" id="28829"/>
    <lineage>
        <taxon>Eukaryota</taxon>
        <taxon>Metazoa</taxon>
        <taxon>Chordata</taxon>
        <taxon>Craniata</taxon>
        <taxon>Vertebrata</taxon>
        <taxon>Euteleostomi</taxon>
        <taxon>Actinopterygii</taxon>
        <taxon>Neopterygii</taxon>
        <taxon>Teleostei</taxon>
        <taxon>Neoteleostei</taxon>
        <taxon>Acanthomorphata</taxon>
        <taxon>Carangaria</taxon>
        <taxon>Pleuronectiformes</taxon>
        <taxon>Pleuronectoidei</taxon>
        <taxon>Soleidae</taxon>
        <taxon>Solea</taxon>
    </lineage>
</organism>
<evidence type="ECO:0000256" key="4">
    <source>
        <dbReference type="ARBA" id="ARBA00022989"/>
    </source>
</evidence>
<proteinExistence type="inferred from homology"/>
<reference evidence="8 9" key="1">
    <citation type="journal article" date="2021" name="Sci. Rep.">
        <title>Chromosome anchoring in Senegalese sole (Solea senegalensis) reveals sex-associated markers and genome rearrangements in flatfish.</title>
        <authorList>
            <person name="Guerrero-Cozar I."/>
            <person name="Gomez-Garrido J."/>
            <person name="Berbel C."/>
            <person name="Martinez-Blanch J.F."/>
            <person name="Alioto T."/>
            <person name="Claros M.G."/>
            <person name="Gagnaire P.A."/>
            <person name="Manchado M."/>
        </authorList>
    </citation>
    <scope>NUCLEOTIDE SEQUENCE [LARGE SCALE GENOMIC DNA]</scope>
    <source>
        <strain evidence="8">Sse05_10M</strain>
    </source>
</reference>
<dbReference type="Proteomes" id="UP000693946">
    <property type="component" value="Linkage Group LG16"/>
</dbReference>
<name>A0AAV6S4I8_SOLSE</name>
<evidence type="ECO:0000313" key="9">
    <source>
        <dbReference type="Proteomes" id="UP000693946"/>
    </source>
</evidence>
<evidence type="ECO:0000313" key="8">
    <source>
        <dbReference type="EMBL" id="KAG7511352.1"/>
    </source>
</evidence>
<dbReference type="GO" id="GO:0005794">
    <property type="term" value="C:Golgi apparatus"/>
    <property type="evidence" value="ECO:0007669"/>
    <property type="project" value="TreeGrafter"/>
</dbReference>
<dbReference type="GO" id="GO:0005886">
    <property type="term" value="C:plasma membrane"/>
    <property type="evidence" value="ECO:0007669"/>
    <property type="project" value="TreeGrafter"/>
</dbReference>
<sequence length="390" mass="44184">MYSSMIGGLKVTQNQASKMIGKQSRSFVYDAFVLFFHVRADCVKRRYIHKMVKEEQPESVNRPDNTAFTQQRLPAWQPMLSAGIIIPGFVLIGLAFIGIGVALFVTSRSIQMLEMDYTGYEQNSPCFKCSDESVKNCMCNLDFNIDTLFKGPVFFYYGLSNYFQNFRRYGVSKDLDQLSGDMDAFLDPTSDCAPYQYDGNNKPIVPCGAVANSMFNDTFKLYQIVKGVKKLVPLDGKGIAWWTDYNIKYRNPTVKPLKNAFNGTVKPLNWPKPAYELDPSDPANNGFINQDFLVWLRTAALPNFSKLYRRITEGDYAEGLPAGNYSLEIAYNYPVLSFDGRKKVVFSNVSWMGGKNEFLGIAYLVIGSMCVVMSIVMLIVYAKFKFPEED</sequence>
<dbReference type="PIRSF" id="PIRSF015840">
    <property type="entry name" value="DUF284_TM_euk"/>
    <property type="match status" value="1"/>
</dbReference>
<dbReference type="InterPro" id="IPR005045">
    <property type="entry name" value="CDC50/LEM3_fam"/>
</dbReference>
<evidence type="ECO:0000256" key="6">
    <source>
        <dbReference type="PIRNR" id="PIRNR015840"/>
    </source>
</evidence>
<comment type="similarity">
    <text evidence="2 6">Belongs to the CDC50/LEM3 family.</text>
</comment>
<dbReference type="EMBL" id="JAGKHQ010000008">
    <property type="protein sequence ID" value="KAG7511352.1"/>
    <property type="molecule type" value="Genomic_DNA"/>
</dbReference>
<dbReference type="GO" id="GO:0045332">
    <property type="term" value="P:phospholipid translocation"/>
    <property type="evidence" value="ECO:0007669"/>
    <property type="project" value="TreeGrafter"/>
</dbReference>
<keyword evidence="5 6" id="KW-0472">Membrane</keyword>
<dbReference type="Pfam" id="PF03381">
    <property type="entry name" value="CDC50"/>
    <property type="match status" value="1"/>
</dbReference>
<dbReference type="AlphaFoldDB" id="A0AAV6S4I8"/>
<dbReference type="GO" id="GO:0005783">
    <property type="term" value="C:endoplasmic reticulum"/>
    <property type="evidence" value="ECO:0007669"/>
    <property type="project" value="TreeGrafter"/>
</dbReference>
<dbReference type="PANTHER" id="PTHR10926:SF19">
    <property type="entry name" value="CELL CYCLE CONTROL PROTEIN 50B"/>
    <property type="match status" value="1"/>
</dbReference>
<feature type="transmembrane region" description="Helical" evidence="7">
    <location>
        <begin position="361"/>
        <end position="382"/>
    </location>
</feature>
<evidence type="ECO:0000256" key="3">
    <source>
        <dbReference type="ARBA" id="ARBA00022692"/>
    </source>
</evidence>
<evidence type="ECO:0000256" key="5">
    <source>
        <dbReference type="ARBA" id="ARBA00023136"/>
    </source>
</evidence>
<keyword evidence="9" id="KW-1185">Reference proteome</keyword>
<keyword evidence="4 7" id="KW-1133">Transmembrane helix</keyword>
<dbReference type="PANTHER" id="PTHR10926">
    <property type="entry name" value="CELL CYCLE CONTROL PROTEIN 50"/>
    <property type="match status" value="1"/>
</dbReference>
<gene>
    <name evidence="8" type="ORF">JOB18_047686</name>
</gene>
<evidence type="ECO:0000256" key="1">
    <source>
        <dbReference type="ARBA" id="ARBA00004370"/>
    </source>
</evidence>
<evidence type="ECO:0000256" key="2">
    <source>
        <dbReference type="ARBA" id="ARBA00009457"/>
    </source>
</evidence>
<comment type="caution">
    <text evidence="8">The sequence shown here is derived from an EMBL/GenBank/DDBJ whole genome shotgun (WGS) entry which is preliminary data.</text>
</comment>
<comment type="subcellular location">
    <subcellularLocation>
        <location evidence="1">Membrane</location>
    </subcellularLocation>
</comment>
<evidence type="ECO:0000256" key="7">
    <source>
        <dbReference type="SAM" id="Phobius"/>
    </source>
</evidence>
<protein>
    <recommendedName>
        <fullName evidence="6">Cell cycle control protein</fullName>
    </recommendedName>
</protein>
<feature type="transmembrane region" description="Helical" evidence="7">
    <location>
        <begin position="84"/>
        <end position="105"/>
    </location>
</feature>
<accession>A0AAV6S4I8</accession>
<keyword evidence="3 7" id="KW-0812">Transmembrane</keyword>